<gene>
    <name evidence="6" type="ORF">H9932_04635</name>
</gene>
<comment type="similarity">
    <text evidence="1">Belongs to the peptidase S1C family.</text>
</comment>
<evidence type="ECO:0000256" key="1">
    <source>
        <dbReference type="ARBA" id="ARBA00010541"/>
    </source>
</evidence>
<reference evidence="6" key="1">
    <citation type="journal article" date="2021" name="PeerJ">
        <title>Extensive microbial diversity within the chicken gut microbiome revealed by metagenomics and culture.</title>
        <authorList>
            <person name="Gilroy R."/>
            <person name="Ravi A."/>
            <person name="Getino M."/>
            <person name="Pursley I."/>
            <person name="Horton D.L."/>
            <person name="Alikhan N.F."/>
            <person name="Baker D."/>
            <person name="Gharbi K."/>
            <person name="Hall N."/>
            <person name="Watson M."/>
            <person name="Adriaenssens E.M."/>
            <person name="Foster-Nyarko E."/>
            <person name="Jarju S."/>
            <person name="Secka A."/>
            <person name="Antonio M."/>
            <person name="Oren A."/>
            <person name="Chaudhuri R.R."/>
            <person name="La Ragione R."/>
            <person name="Hildebrand F."/>
            <person name="Pallen M.J."/>
        </authorList>
    </citation>
    <scope>NUCLEOTIDE SEQUENCE</scope>
    <source>
        <strain evidence="6">CHK130-7132</strain>
    </source>
</reference>
<dbReference type="PRINTS" id="PR00834">
    <property type="entry name" value="PROTEASES2C"/>
</dbReference>
<evidence type="ECO:0000313" key="7">
    <source>
        <dbReference type="Proteomes" id="UP000823854"/>
    </source>
</evidence>
<feature type="region of interest" description="Disordered" evidence="4">
    <location>
        <begin position="85"/>
        <end position="108"/>
    </location>
</feature>
<dbReference type="InterPro" id="IPR001478">
    <property type="entry name" value="PDZ"/>
</dbReference>
<dbReference type="Pfam" id="PF13365">
    <property type="entry name" value="Trypsin_2"/>
    <property type="match status" value="1"/>
</dbReference>
<dbReference type="GO" id="GO:0006508">
    <property type="term" value="P:proteolysis"/>
    <property type="evidence" value="ECO:0007669"/>
    <property type="project" value="UniProtKB-KW"/>
</dbReference>
<dbReference type="Gene3D" id="2.40.10.10">
    <property type="entry name" value="Trypsin-like serine proteases"/>
    <property type="match status" value="2"/>
</dbReference>
<dbReference type="SUPFAM" id="SSF50156">
    <property type="entry name" value="PDZ domain-like"/>
    <property type="match status" value="1"/>
</dbReference>
<dbReference type="InterPro" id="IPR006311">
    <property type="entry name" value="TAT_signal"/>
</dbReference>
<name>A0A9D2THF8_9MICO</name>
<dbReference type="Gene3D" id="2.30.42.10">
    <property type="match status" value="1"/>
</dbReference>
<evidence type="ECO:0000259" key="5">
    <source>
        <dbReference type="PROSITE" id="PS50106"/>
    </source>
</evidence>
<feature type="compositionally biased region" description="Basic and acidic residues" evidence="4">
    <location>
        <begin position="1"/>
        <end position="22"/>
    </location>
</feature>
<dbReference type="PANTHER" id="PTHR43343:SF3">
    <property type="entry name" value="PROTEASE DO-LIKE 8, CHLOROPLASTIC"/>
    <property type="match status" value="1"/>
</dbReference>
<reference evidence="6" key="2">
    <citation type="submission" date="2021-04" db="EMBL/GenBank/DDBJ databases">
        <authorList>
            <person name="Gilroy R."/>
        </authorList>
    </citation>
    <scope>NUCLEOTIDE SEQUENCE</scope>
    <source>
        <strain evidence="6">CHK130-7132</strain>
    </source>
</reference>
<proteinExistence type="inferred from homology"/>
<dbReference type="InterPro" id="IPR009003">
    <property type="entry name" value="Peptidase_S1_PA"/>
</dbReference>
<dbReference type="InterPro" id="IPR001940">
    <property type="entry name" value="Peptidase_S1C"/>
</dbReference>
<feature type="domain" description="PDZ" evidence="5">
    <location>
        <begin position="347"/>
        <end position="437"/>
    </location>
</feature>
<dbReference type="InterPro" id="IPR051201">
    <property type="entry name" value="Chloro_Bact_Ser_Proteases"/>
</dbReference>
<keyword evidence="3" id="KW-0378">Hydrolase</keyword>
<sequence length="449" mass="43941">MTQPSDPRDPHPLSAGWDDRTEVLPAEPTPADVAPQPAPQPAAPAATGGHGVSRRLLLAATAASALGGGAVGAGAVTALEAAGSGSDTAASASGTATQGSTGSATGTARTASAGSISEAAEAASNSVVTLSVSSASAAGSGSGIVLDSQGHVLTNAHVVTLGGEASDPEITVRLADGTVTDAAVVGTDPVGDLAIVSLAAPGELEPMPMGSSADLLVGDTTIAIGAPLGLDGTVTTGIVSALDRSISVASSEVPEEEQAVVPGPDGERFEFFPPEQQAEQNSTQSYVHLRVIQTDAAINQGNSGGALLNDAGELIGVNVAIASTSTEEEGAGSIGVGFAIPVDRAREVAAQLLEDGEVSHGLLGVQVADAGDAEGFTSGAAVQQVEARSGAERAGLAAGDVIIAVEDRATADGAALTAVIREHPAGDTVTLTVLRDEEEQQVDVTLGAS</sequence>
<evidence type="ECO:0000256" key="2">
    <source>
        <dbReference type="ARBA" id="ARBA00022670"/>
    </source>
</evidence>
<accession>A0A9D2THF8</accession>
<protein>
    <submittedName>
        <fullName evidence="6">Trypsin-like peptidase domain-containing protein</fullName>
    </submittedName>
</protein>
<organism evidence="6 7">
    <name type="scientific">Candidatus Brachybacterium intestinipullorum</name>
    <dbReference type="NCBI Taxonomy" id="2838512"/>
    <lineage>
        <taxon>Bacteria</taxon>
        <taxon>Bacillati</taxon>
        <taxon>Actinomycetota</taxon>
        <taxon>Actinomycetes</taxon>
        <taxon>Micrococcales</taxon>
        <taxon>Dermabacteraceae</taxon>
        <taxon>Brachybacterium</taxon>
    </lineage>
</organism>
<dbReference type="PROSITE" id="PS50106">
    <property type="entry name" value="PDZ"/>
    <property type="match status" value="1"/>
</dbReference>
<dbReference type="GO" id="GO:0004252">
    <property type="term" value="F:serine-type endopeptidase activity"/>
    <property type="evidence" value="ECO:0007669"/>
    <property type="project" value="InterPro"/>
</dbReference>
<dbReference type="Pfam" id="PF13180">
    <property type="entry name" value="PDZ_2"/>
    <property type="match status" value="1"/>
</dbReference>
<feature type="region of interest" description="Disordered" evidence="4">
    <location>
        <begin position="1"/>
        <end position="49"/>
    </location>
</feature>
<dbReference type="Proteomes" id="UP000823854">
    <property type="component" value="Unassembled WGS sequence"/>
</dbReference>
<dbReference type="SUPFAM" id="SSF50494">
    <property type="entry name" value="Trypsin-like serine proteases"/>
    <property type="match status" value="1"/>
</dbReference>
<dbReference type="PROSITE" id="PS51318">
    <property type="entry name" value="TAT"/>
    <property type="match status" value="1"/>
</dbReference>
<dbReference type="AlphaFoldDB" id="A0A9D2THF8"/>
<dbReference type="PANTHER" id="PTHR43343">
    <property type="entry name" value="PEPTIDASE S12"/>
    <property type="match status" value="1"/>
</dbReference>
<comment type="caution">
    <text evidence="6">The sequence shown here is derived from an EMBL/GenBank/DDBJ whole genome shotgun (WGS) entry which is preliminary data.</text>
</comment>
<dbReference type="InterPro" id="IPR036034">
    <property type="entry name" value="PDZ_sf"/>
</dbReference>
<dbReference type="SMART" id="SM00228">
    <property type="entry name" value="PDZ"/>
    <property type="match status" value="1"/>
</dbReference>
<evidence type="ECO:0000313" key="6">
    <source>
        <dbReference type="EMBL" id="HJC68953.1"/>
    </source>
</evidence>
<evidence type="ECO:0000256" key="4">
    <source>
        <dbReference type="SAM" id="MobiDB-lite"/>
    </source>
</evidence>
<evidence type="ECO:0000256" key="3">
    <source>
        <dbReference type="ARBA" id="ARBA00022801"/>
    </source>
</evidence>
<keyword evidence="2" id="KW-0645">Protease</keyword>
<dbReference type="EMBL" id="DWWC01000094">
    <property type="protein sequence ID" value="HJC68953.1"/>
    <property type="molecule type" value="Genomic_DNA"/>
</dbReference>
<dbReference type="InterPro" id="IPR043504">
    <property type="entry name" value="Peptidase_S1_PA_chymotrypsin"/>
</dbReference>